<keyword evidence="2" id="KW-0812">Transmembrane</keyword>
<evidence type="ECO:0000313" key="4">
    <source>
        <dbReference type="Proteomes" id="UP001210211"/>
    </source>
</evidence>
<name>A0AAD5WC88_9POAL</name>
<feature type="transmembrane region" description="Helical" evidence="2">
    <location>
        <begin position="68"/>
        <end position="91"/>
    </location>
</feature>
<dbReference type="PANTHER" id="PTHR11206">
    <property type="entry name" value="MULTIDRUG RESISTANCE PROTEIN"/>
    <property type="match status" value="1"/>
</dbReference>
<feature type="transmembrane region" description="Helical" evidence="2">
    <location>
        <begin position="111"/>
        <end position="132"/>
    </location>
</feature>
<dbReference type="AlphaFoldDB" id="A0AAD5WC88"/>
<comment type="caution">
    <text evidence="3">The sequence shown here is derived from an EMBL/GenBank/DDBJ whole genome shotgun (WGS) entry which is preliminary data.</text>
</comment>
<dbReference type="GO" id="GO:0042910">
    <property type="term" value="F:xenobiotic transmembrane transporter activity"/>
    <property type="evidence" value="ECO:0007669"/>
    <property type="project" value="InterPro"/>
</dbReference>
<evidence type="ECO:0000256" key="1">
    <source>
        <dbReference type="ARBA" id="ARBA00010199"/>
    </source>
</evidence>
<reference evidence="3 4" key="1">
    <citation type="journal article" date="2022" name="Cell">
        <title>Repeat-based holocentromeres influence genome architecture and karyotype evolution.</title>
        <authorList>
            <person name="Hofstatter P.G."/>
            <person name="Thangavel G."/>
            <person name="Lux T."/>
            <person name="Neumann P."/>
            <person name="Vondrak T."/>
            <person name="Novak P."/>
            <person name="Zhang M."/>
            <person name="Costa L."/>
            <person name="Castellani M."/>
            <person name="Scott A."/>
            <person name="Toegelov H."/>
            <person name="Fuchs J."/>
            <person name="Mata-Sucre Y."/>
            <person name="Dias Y."/>
            <person name="Vanzela A.L.L."/>
            <person name="Huettel B."/>
            <person name="Almeida C.C.S."/>
            <person name="Simkova H."/>
            <person name="Souza G."/>
            <person name="Pedrosa-Harand A."/>
            <person name="Macas J."/>
            <person name="Mayer K.F.X."/>
            <person name="Houben A."/>
            <person name="Marques A."/>
        </authorList>
    </citation>
    <scope>NUCLEOTIDE SEQUENCE [LARGE SCALE GENOMIC DNA]</scope>
    <source>
        <strain evidence="3">RhyTen1mFocal</strain>
    </source>
</reference>
<dbReference type="GO" id="GO:0016020">
    <property type="term" value="C:membrane"/>
    <property type="evidence" value="ECO:0007669"/>
    <property type="project" value="InterPro"/>
</dbReference>
<dbReference type="Pfam" id="PF01554">
    <property type="entry name" value="MatE"/>
    <property type="match status" value="1"/>
</dbReference>
<keyword evidence="2" id="KW-0472">Membrane</keyword>
<gene>
    <name evidence="3" type="ORF">LUZ61_015199</name>
</gene>
<sequence>MVCLEWWSFEFVVLCSGFLPKPQIETSVLNISLNTACFVYMIPFGLGAAVSTRVSNELGAGRPEAAKLAVRVVLCLTITGGIIVGTVLIFVRNIWGYAYSNEAEVVKYVAIMLPLLAISNMIDSIQSVLSGVARGCGWQKIGAFVNLGAFYVVGVPSGILLAFVFSIGGKGLWIGLTCGIFVQVVLLSIITLCTNWEKEEIKTKNRVFSSSFPTDIDARTIEKDNGENTKKRVFC</sequence>
<organism evidence="3 4">
    <name type="scientific">Rhynchospora tenuis</name>
    <dbReference type="NCBI Taxonomy" id="198213"/>
    <lineage>
        <taxon>Eukaryota</taxon>
        <taxon>Viridiplantae</taxon>
        <taxon>Streptophyta</taxon>
        <taxon>Embryophyta</taxon>
        <taxon>Tracheophyta</taxon>
        <taxon>Spermatophyta</taxon>
        <taxon>Magnoliopsida</taxon>
        <taxon>Liliopsida</taxon>
        <taxon>Poales</taxon>
        <taxon>Cyperaceae</taxon>
        <taxon>Cyperoideae</taxon>
        <taxon>Rhynchosporeae</taxon>
        <taxon>Rhynchospora</taxon>
    </lineage>
</organism>
<feature type="transmembrane region" description="Helical" evidence="2">
    <location>
        <begin position="173"/>
        <end position="196"/>
    </location>
</feature>
<dbReference type="Proteomes" id="UP001210211">
    <property type="component" value="Unassembled WGS sequence"/>
</dbReference>
<dbReference type="GO" id="GO:0015297">
    <property type="term" value="F:antiporter activity"/>
    <property type="evidence" value="ECO:0007669"/>
    <property type="project" value="InterPro"/>
</dbReference>
<accession>A0AAD5WC88</accession>
<proteinExistence type="inferred from homology"/>
<dbReference type="EMBL" id="JAMRDG010000002">
    <property type="protein sequence ID" value="KAJ3686035.1"/>
    <property type="molecule type" value="Genomic_DNA"/>
</dbReference>
<feature type="transmembrane region" description="Helical" evidence="2">
    <location>
        <begin position="28"/>
        <end position="47"/>
    </location>
</feature>
<keyword evidence="2" id="KW-1133">Transmembrane helix</keyword>
<evidence type="ECO:0000256" key="2">
    <source>
        <dbReference type="SAM" id="Phobius"/>
    </source>
</evidence>
<protein>
    <submittedName>
        <fullName evidence="3">Uncharacterized protein</fullName>
    </submittedName>
</protein>
<dbReference type="InterPro" id="IPR002528">
    <property type="entry name" value="MATE_fam"/>
</dbReference>
<comment type="similarity">
    <text evidence="1">Belongs to the multi antimicrobial extrusion (MATE) (TC 2.A.66.1) family.</text>
</comment>
<evidence type="ECO:0000313" key="3">
    <source>
        <dbReference type="EMBL" id="KAJ3686035.1"/>
    </source>
</evidence>
<keyword evidence="4" id="KW-1185">Reference proteome</keyword>
<feature type="transmembrane region" description="Helical" evidence="2">
    <location>
        <begin position="144"/>
        <end position="167"/>
    </location>
</feature>